<feature type="domain" description="FAD-binding PCMH-type" evidence="6">
    <location>
        <begin position="66"/>
        <end position="247"/>
    </location>
</feature>
<evidence type="ECO:0000259" key="6">
    <source>
        <dbReference type="PROSITE" id="PS51387"/>
    </source>
</evidence>
<dbReference type="InterPro" id="IPR012951">
    <property type="entry name" value="BBE"/>
</dbReference>
<keyword evidence="3" id="KW-0285">Flavoprotein</keyword>
<comment type="similarity">
    <text evidence="2">Belongs to the oxygen-dependent FAD-linked oxidoreductase family.</text>
</comment>
<dbReference type="OrthoDB" id="545125at2"/>
<dbReference type="PANTHER" id="PTHR42973:SF39">
    <property type="entry name" value="FAD-BINDING PCMH-TYPE DOMAIN-CONTAINING PROTEIN"/>
    <property type="match status" value="1"/>
</dbReference>
<comment type="cofactor">
    <cofactor evidence="1">
        <name>FAD</name>
        <dbReference type="ChEBI" id="CHEBI:57692"/>
    </cofactor>
</comment>
<dbReference type="AlphaFoldDB" id="A0A1G6JYS1"/>
<dbReference type="Gene3D" id="3.40.462.20">
    <property type="match status" value="1"/>
</dbReference>
<dbReference type="PANTHER" id="PTHR42973">
    <property type="entry name" value="BINDING OXIDOREDUCTASE, PUTATIVE (AFU_ORTHOLOGUE AFUA_1G17690)-RELATED"/>
    <property type="match status" value="1"/>
</dbReference>
<dbReference type="GO" id="GO:0071949">
    <property type="term" value="F:FAD binding"/>
    <property type="evidence" value="ECO:0007669"/>
    <property type="project" value="InterPro"/>
</dbReference>
<dbReference type="Proteomes" id="UP000199501">
    <property type="component" value="Unassembled WGS sequence"/>
</dbReference>
<evidence type="ECO:0000313" key="8">
    <source>
        <dbReference type="Proteomes" id="UP000199501"/>
    </source>
</evidence>
<gene>
    <name evidence="7" type="ORF">SAMN05216174_101620</name>
</gene>
<keyword evidence="8" id="KW-1185">Reference proteome</keyword>
<dbReference type="GO" id="GO:0016491">
    <property type="term" value="F:oxidoreductase activity"/>
    <property type="evidence" value="ECO:0007669"/>
    <property type="project" value="UniProtKB-KW"/>
</dbReference>
<sequence>MGDTSGFSRRRLLAGTAAAGGLAVLAPGAAGAHAVGGKGWPSVGSVVIGPGDPRYADLARRGVNHRFAARPEYFQVVGSTEQVVRAVGDAVRAGKRITVRSGGHCQENFVGDPAVDVVLDLGELRAVYYDPSRRAFVIEPGATLQEVYRRLYFGWDVTLPGGECGTVGAGGHIQGGGYGPMSRMFGSTVDHLYAVEVVVVGRDGRARAVVATREPDDPHRDLWWAHTGGGGGNFGVVTKYWMRSPDATGDDPGGLLPKPPATLTTGSRTWAWSDLTAASFRRIVRNHGEWHERNSAPDSVYAGLFSALFLPPKSLGGITVSARVAGGERLLRDYFDALAEGVPAPATPGPVTTMPWFAATNQSIQAQVSDDSRYKQKAAYLRRCFTDRQIDAIHHHLTSYDQNVFGAVELLSYGGKVNTVAPDATALPQRDSILKVLYLGFSTEPAQDPAAVGWAREIYRSVYAETGGMPVPNQVDDGCYINYPDIDALDPEWNRSGVPWHTLYYKENYPRLQRVKAAYDPRDVFHHPLSVKRR</sequence>
<dbReference type="PROSITE" id="PS51387">
    <property type="entry name" value="FAD_PCMH"/>
    <property type="match status" value="1"/>
</dbReference>
<organism evidence="7 8">
    <name type="scientific">Actinokineospora iranica</name>
    <dbReference type="NCBI Taxonomy" id="1271860"/>
    <lineage>
        <taxon>Bacteria</taxon>
        <taxon>Bacillati</taxon>
        <taxon>Actinomycetota</taxon>
        <taxon>Actinomycetes</taxon>
        <taxon>Pseudonocardiales</taxon>
        <taxon>Pseudonocardiaceae</taxon>
        <taxon>Actinokineospora</taxon>
    </lineage>
</organism>
<dbReference type="InterPro" id="IPR036318">
    <property type="entry name" value="FAD-bd_PCMH-like_sf"/>
</dbReference>
<evidence type="ECO:0000256" key="2">
    <source>
        <dbReference type="ARBA" id="ARBA00005466"/>
    </source>
</evidence>
<accession>A0A1G6JYS1</accession>
<evidence type="ECO:0000256" key="4">
    <source>
        <dbReference type="ARBA" id="ARBA00022827"/>
    </source>
</evidence>
<dbReference type="InterPro" id="IPR006094">
    <property type="entry name" value="Oxid_FAD_bind_N"/>
</dbReference>
<dbReference type="InterPro" id="IPR016169">
    <property type="entry name" value="FAD-bd_PCMH_sub2"/>
</dbReference>
<name>A0A1G6JYS1_9PSEU</name>
<evidence type="ECO:0000313" key="7">
    <source>
        <dbReference type="EMBL" id="SDC23741.1"/>
    </source>
</evidence>
<evidence type="ECO:0000256" key="1">
    <source>
        <dbReference type="ARBA" id="ARBA00001974"/>
    </source>
</evidence>
<evidence type="ECO:0000256" key="3">
    <source>
        <dbReference type="ARBA" id="ARBA00022630"/>
    </source>
</evidence>
<keyword evidence="4" id="KW-0274">FAD</keyword>
<dbReference type="InterPro" id="IPR016166">
    <property type="entry name" value="FAD-bd_PCMH"/>
</dbReference>
<dbReference type="RefSeq" id="WP_091447937.1">
    <property type="nucleotide sequence ID" value="NZ_FMZZ01000001.1"/>
</dbReference>
<proteinExistence type="inferred from homology"/>
<dbReference type="Gene3D" id="3.30.465.10">
    <property type="match status" value="1"/>
</dbReference>
<dbReference type="PROSITE" id="PS51318">
    <property type="entry name" value="TAT"/>
    <property type="match status" value="1"/>
</dbReference>
<dbReference type="Pfam" id="PF01565">
    <property type="entry name" value="FAD_binding_4"/>
    <property type="match status" value="1"/>
</dbReference>
<dbReference type="InterPro" id="IPR050416">
    <property type="entry name" value="FAD-linked_Oxidoreductase"/>
</dbReference>
<protein>
    <submittedName>
        <fullName evidence="7">FAD/FMN-containing dehydrogenase</fullName>
    </submittedName>
</protein>
<dbReference type="InterPro" id="IPR006311">
    <property type="entry name" value="TAT_signal"/>
</dbReference>
<dbReference type="Pfam" id="PF08031">
    <property type="entry name" value="BBE"/>
    <property type="match status" value="1"/>
</dbReference>
<dbReference type="EMBL" id="FMZZ01000001">
    <property type="protein sequence ID" value="SDC23741.1"/>
    <property type="molecule type" value="Genomic_DNA"/>
</dbReference>
<dbReference type="SUPFAM" id="SSF56176">
    <property type="entry name" value="FAD-binding/transporter-associated domain-like"/>
    <property type="match status" value="1"/>
</dbReference>
<reference evidence="8" key="1">
    <citation type="submission" date="2016-10" db="EMBL/GenBank/DDBJ databases">
        <authorList>
            <person name="Varghese N."/>
            <person name="Submissions S."/>
        </authorList>
    </citation>
    <scope>NUCLEOTIDE SEQUENCE [LARGE SCALE GENOMIC DNA]</scope>
    <source>
        <strain evidence="8">IBRC-M 10403</strain>
    </source>
</reference>
<evidence type="ECO:0000256" key="5">
    <source>
        <dbReference type="ARBA" id="ARBA00023002"/>
    </source>
</evidence>
<keyword evidence="5" id="KW-0560">Oxidoreductase</keyword>
<dbReference type="STRING" id="1271860.SAMN05216174_101620"/>